<reference evidence="1" key="1">
    <citation type="journal article" date="2022" name="Int. J. Mol. Sci.">
        <title>Draft Genome of Tanacetum Coccineum: Genomic Comparison of Closely Related Tanacetum-Family Plants.</title>
        <authorList>
            <person name="Yamashiro T."/>
            <person name="Shiraishi A."/>
            <person name="Nakayama K."/>
            <person name="Satake H."/>
        </authorList>
    </citation>
    <scope>NUCLEOTIDE SEQUENCE</scope>
</reference>
<gene>
    <name evidence="1" type="ORF">Tco_0874942</name>
</gene>
<dbReference type="Proteomes" id="UP001151760">
    <property type="component" value="Unassembled WGS sequence"/>
</dbReference>
<protein>
    <submittedName>
        <fullName evidence="1">Uncharacterized protein</fullName>
    </submittedName>
</protein>
<comment type="caution">
    <text evidence="1">The sequence shown here is derived from an EMBL/GenBank/DDBJ whole genome shotgun (WGS) entry which is preliminary data.</text>
</comment>
<reference evidence="1" key="2">
    <citation type="submission" date="2022-01" db="EMBL/GenBank/DDBJ databases">
        <authorList>
            <person name="Yamashiro T."/>
            <person name="Shiraishi A."/>
            <person name="Satake H."/>
            <person name="Nakayama K."/>
        </authorList>
    </citation>
    <scope>NUCLEOTIDE SEQUENCE</scope>
</reference>
<sequence>MNCIVASIYKARVQIPKKIRLGAYLSNISEAIGNSGGILYTWDPNIFLNEQHILSDNFVALFARSLPTLLWNHPLASKMSKLDHFLVTEVGFEQLGDSYYRNYNVLEDSNGMVRFKKKLQALKKAIREFHAQSGIRNKINFLFPNQLSSDQAVEFEKQVSTDEIRTTVWACGETITWARMGLRSNIPILGSLSSGMASVLSTEVPNTEFQFHCG</sequence>
<evidence type="ECO:0000313" key="2">
    <source>
        <dbReference type="Proteomes" id="UP001151760"/>
    </source>
</evidence>
<evidence type="ECO:0000313" key="1">
    <source>
        <dbReference type="EMBL" id="GJT16236.1"/>
    </source>
</evidence>
<accession>A0ABQ5BN28</accession>
<dbReference type="EMBL" id="BQNB010013458">
    <property type="protein sequence ID" value="GJT16236.1"/>
    <property type="molecule type" value="Genomic_DNA"/>
</dbReference>
<organism evidence="1 2">
    <name type="scientific">Tanacetum coccineum</name>
    <dbReference type="NCBI Taxonomy" id="301880"/>
    <lineage>
        <taxon>Eukaryota</taxon>
        <taxon>Viridiplantae</taxon>
        <taxon>Streptophyta</taxon>
        <taxon>Embryophyta</taxon>
        <taxon>Tracheophyta</taxon>
        <taxon>Spermatophyta</taxon>
        <taxon>Magnoliopsida</taxon>
        <taxon>eudicotyledons</taxon>
        <taxon>Gunneridae</taxon>
        <taxon>Pentapetalae</taxon>
        <taxon>asterids</taxon>
        <taxon>campanulids</taxon>
        <taxon>Asterales</taxon>
        <taxon>Asteraceae</taxon>
        <taxon>Asteroideae</taxon>
        <taxon>Anthemideae</taxon>
        <taxon>Anthemidinae</taxon>
        <taxon>Tanacetum</taxon>
    </lineage>
</organism>
<name>A0ABQ5BN28_9ASTR</name>
<keyword evidence="2" id="KW-1185">Reference proteome</keyword>
<proteinExistence type="predicted"/>